<dbReference type="Pfam" id="PF00271">
    <property type="entry name" value="Helicase_C"/>
    <property type="match status" value="1"/>
</dbReference>
<evidence type="ECO:0000256" key="3">
    <source>
        <dbReference type="ARBA" id="ARBA00022806"/>
    </source>
</evidence>
<dbReference type="PROSITE" id="PS51194">
    <property type="entry name" value="HELICASE_CTER"/>
    <property type="match status" value="1"/>
</dbReference>
<dbReference type="Proteomes" id="UP000247792">
    <property type="component" value="Unassembled WGS sequence"/>
</dbReference>
<evidence type="ECO:0000313" key="7">
    <source>
        <dbReference type="EMBL" id="PXX45224.1"/>
    </source>
</evidence>
<accession>A0A318JDR2</accession>
<dbReference type="EMBL" id="QJKB01000002">
    <property type="protein sequence ID" value="PXX45224.1"/>
    <property type="molecule type" value="Genomic_DNA"/>
</dbReference>
<dbReference type="GO" id="GO:0004386">
    <property type="term" value="F:helicase activity"/>
    <property type="evidence" value="ECO:0007669"/>
    <property type="project" value="UniProtKB-KW"/>
</dbReference>
<dbReference type="AlphaFoldDB" id="A0A318JDR2"/>
<name>A0A318JDR2_9BURK</name>
<dbReference type="RefSeq" id="WP_211324214.1">
    <property type="nucleotide sequence ID" value="NZ_QJKB01000002.1"/>
</dbReference>
<evidence type="ECO:0000259" key="5">
    <source>
        <dbReference type="PROSITE" id="PS51192"/>
    </source>
</evidence>
<proteinExistence type="predicted"/>
<keyword evidence="2" id="KW-0378">Hydrolase</keyword>
<dbReference type="Pfam" id="PF00270">
    <property type="entry name" value="DEAD"/>
    <property type="match status" value="1"/>
</dbReference>
<dbReference type="InterPro" id="IPR001650">
    <property type="entry name" value="Helicase_C-like"/>
</dbReference>
<dbReference type="GO" id="GO:0016787">
    <property type="term" value="F:hydrolase activity"/>
    <property type="evidence" value="ECO:0007669"/>
    <property type="project" value="UniProtKB-KW"/>
</dbReference>
<protein>
    <submittedName>
        <fullName evidence="7">Helicase</fullName>
    </submittedName>
</protein>
<dbReference type="InterPro" id="IPR050474">
    <property type="entry name" value="Hel308_SKI2-like"/>
</dbReference>
<keyword evidence="4" id="KW-0067">ATP-binding</keyword>
<dbReference type="Gene3D" id="1.10.3380.30">
    <property type="match status" value="1"/>
</dbReference>
<evidence type="ECO:0000256" key="4">
    <source>
        <dbReference type="ARBA" id="ARBA00022840"/>
    </source>
</evidence>
<dbReference type="Gene3D" id="3.40.50.300">
    <property type="entry name" value="P-loop containing nucleotide triphosphate hydrolases"/>
    <property type="match status" value="2"/>
</dbReference>
<dbReference type="SMART" id="SM00490">
    <property type="entry name" value="HELICc"/>
    <property type="match status" value="1"/>
</dbReference>
<keyword evidence="1" id="KW-0547">Nucleotide-binding</keyword>
<feature type="domain" description="Helicase ATP-binding" evidence="5">
    <location>
        <begin position="38"/>
        <end position="215"/>
    </location>
</feature>
<evidence type="ECO:0000313" key="8">
    <source>
        <dbReference type="Proteomes" id="UP000247792"/>
    </source>
</evidence>
<dbReference type="SMART" id="SM00487">
    <property type="entry name" value="DEXDc"/>
    <property type="match status" value="1"/>
</dbReference>
<dbReference type="InterPro" id="IPR014001">
    <property type="entry name" value="Helicase_ATP-bd"/>
</dbReference>
<gene>
    <name evidence="7" type="ORF">DFR42_102452</name>
</gene>
<organism evidence="7 8">
    <name type="scientific">Undibacterium pigrum</name>
    <dbReference type="NCBI Taxonomy" id="401470"/>
    <lineage>
        <taxon>Bacteria</taxon>
        <taxon>Pseudomonadati</taxon>
        <taxon>Pseudomonadota</taxon>
        <taxon>Betaproteobacteria</taxon>
        <taxon>Burkholderiales</taxon>
        <taxon>Oxalobacteraceae</taxon>
        <taxon>Undibacterium</taxon>
    </lineage>
</organism>
<sequence length="967" mass="107224">MKFELPSNHGLSSTTIQHLVFKDGDKPALSDAQFAALDAGVGQGESLLVVSPTSTGKTQIALWGIARSLEAGCNTVYLVTHRALATQKFNDFKTLLLPTYLANDSSALVIATGDYVEDSDGEVPKEPLGAPLLVATYEKYLAMLSASGVPSDLTSTVIVCDEIQLIGDENRGQSVEILLTLLRNAGWKQFIGLSAVLQAKDADSLADWLGVKLVLENAREKHLRYECWTQKNIAVCSSQHPEEIKENLPFPKNIEPKLIPILLSLLKCPKPPIPIIVFCMRKQDTYDLATTFLQAIKHPKQDQLSLAFDGFPETAASDFLAKTLEYRVASHNADLTDEERQIVEQHLISGQLDVVFATTTLAAGVNFPLGAALFASWKRWNSDKKIHEPIDAAEFHNMAGRVGRMGFEHEQGKIIFFAEKEMDIRVARSYLNLGELPALEPRVTPEKFQQLALQLVASGLASSQQDLENLLCTTLSALREAERNQKSFALWPQKLSYAVTILLQEGLLVLTSAGKLSATPVGKAIGYSGLLPTTCIYLLKYLVSKVDSLVQCLPSSSSEGDMPKLAFLLFHACLSSPEFRSMNGQHPTRFLPFPLEKTILVDPSQYAADMAEPVWQADITPVNGAKLSCDWMNGNELRKLEGTLPYLSAGMLRDMFRNLCWALQGLSVLAASASDQRVPPILRPKILQNTNVNLSALAKLPRILRRLSFRLNVGLPDDVLWMTSLNIAKSKFKLQRHEILDLKANGYFSPEMIMLGSSQADSIRAAVFSKIKPSPFEKANWLRDTCRDWKIQQRQRGAERQYKRANRCKQLNLIEQYYATKGTQFEVAFEEVLNFLKIDFEKLDDKSKTGAPDYLLKLKNSPQLIIELKTKEGDKLVDYNTAVEVLSASEIHGHGGTFCVTLCHPGIDPSVPLVIVNCGRLSVVESHDLGEALLRLCEGALNQEQLWQWLATPGQALTSDLPFKEYI</sequence>
<dbReference type="GO" id="GO:0003676">
    <property type="term" value="F:nucleic acid binding"/>
    <property type="evidence" value="ECO:0007669"/>
    <property type="project" value="InterPro"/>
</dbReference>
<dbReference type="PROSITE" id="PS51192">
    <property type="entry name" value="HELICASE_ATP_BIND_1"/>
    <property type="match status" value="1"/>
</dbReference>
<dbReference type="InterPro" id="IPR027417">
    <property type="entry name" value="P-loop_NTPase"/>
</dbReference>
<dbReference type="PANTHER" id="PTHR47961:SF1">
    <property type="entry name" value="ATP-DEPENDENT HELICASE MJ1401-RELATED"/>
    <property type="match status" value="1"/>
</dbReference>
<dbReference type="PANTHER" id="PTHR47961">
    <property type="entry name" value="DNA POLYMERASE THETA, PUTATIVE (AFU_ORTHOLOGUE AFUA_1G05260)-RELATED"/>
    <property type="match status" value="1"/>
</dbReference>
<dbReference type="SUPFAM" id="SSF52540">
    <property type="entry name" value="P-loop containing nucleoside triphosphate hydrolases"/>
    <property type="match status" value="1"/>
</dbReference>
<dbReference type="GO" id="GO:0005524">
    <property type="term" value="F:ATP binding"/>
    <property type="evidence" value="ECO:0007669"/>
    <property type="project" value="UniProtKB-KW"/>
</dbReference>
<keyword evidence="3 7" id="KW-0347">Helicase</keyword>
<dbReference type="InterPro" id="IPR011545">
    <property type="entry name" value="DEAD/DEAH_box_helicase_dom"/>
</dbReference>
<evidence type="ECO:0000256" key="1">
    <source>
        <dbReference type="ARBA" id="ARBA00022741"/>
    </source>
</evidence>
<reference evidence="7 8" key="1">
    <citation type="submission" date="2018-05" db="EMBL/GenBank/DDBJ databases">
        <title>Genomic Encyclopedia of Type Strains, Phase IV (KMG-IV): sequencing the most valuable type-strain genomes for metagenomic binning, comparative biology and taxonomic classification.</title>
        <authorList>
            <person name="Goeker M."/>
        </authorList>
    </citation>
    <scope>NUCLEOTIDE SEQUENCE [LARGE SCALE GENOMIC DNA]</scope>
    <source>
        <strain evidence="7 8">DSM 19792</strain>
    </source>
</reference>
<keyword evidence="8" id="KW-1185">Reference proteome</keyword>
<evidence type="ECO:0000256" key="2">
    <source>
        <dbReference type="ARBA" id="ARBA00022801"/>
    </source>
</evidence>
<evidence type="ECO:0000259" key="6">
    <source>
        <dbReference type="PROSITE" id="PS51194"/>
    </source>
</evidence>
<feature type="domain" description="Helicase C-terminal" evidence="6">
    <location>
        <begin position="260"/>
        <end position="468"/>
    </location>
</feature>
<dbReference type="CDD" id="cd17921">
    <property type="entry name" value="DEXHc_Ski2"/>
    <property type="match status" value="1"/>
</dbReference>
<comment type="caution">
    <text evidence="7">The sequence shown here is derived from an EMBL/GenBank/DDBJ whole genome shotgun (WGS) entry which is preliminary data.</text>
</comment>